<gene>
    <name evidence="2" type="ORF">LVJ94_35270</name>
</gene>
<dbReference type="EMBL" id="CP089983">
    <property type="protein sequence ID" value="WXB02164.1"/>
    <property type="molecule type" value="Genomic_DNA"/>
</dbReference>
<feature type="compositionally biased region" description="Basic and acidic residues" evidence="1">
    <location>
        <begin position="66"/>
        <end position="80"/>
    </location>
</feature>
<evidence type="ECO:0000313" key="3">
    <source>
        <dbReference type="Proteomes" id="UP001374803"/>
    </source>
</evidence>
<protein>
    <submittedName>
        <fullName evidence="2">Uncharacterized protein</fullName>
    </submittedName>
</protein>
<reference evidence="2" key="1">
    <citation type="submission" date="2021-12" db="EMBL/GenBank/DDBJ databases">
        <title>Discovery of the Pendulisporaceae a myxobacterial family with distinct sporulation behavior and unique specialized metabolism.</title>
        <authorList>
            <person name="Garcia R."/>
            <person name="Popoff A."/>
            <person name="Bader C.D."/>
            <person name="Loehr J."/>
            <person name="Walesch S."/>
            <person name="Walt C."/>
            <person name="Boldt J."/>
            <person name="Bunk B."/>
            <person name="Haeckl F.J.F.P.J."/>
            <person name="Gunesch A.P."/>
            <person name="Birkelbach J."/>
            <person name="Nuebel U."/>
            <person name="Pietschmann T."/>
            <person name="Bach T."/>
            <person name="Mueller R."/>
        </authorList>
    </citation>
    <scope>NUCLEOTIDE SEQUENCE</scope>
    <source>
        <strain evidence="2">MSr11367</strain>
    </source>
</reference>
<proteinExistence type="predicted"/>
<evidence type="ECO:0000256" key="1">
    <source>
        <dbReference type="SAM" id="MobiDB-lite"/>
    </source>
</evidence>
<feature type="region of interest" description="Disordered" evidence="1">
    <location>
        <begin position="53"/>
        <end position="119"/>
    </location>
</feature>
<name>A0ABZ2KTY5_9BACT</name>
<keyword evidence="3" id="KW-1185">Reference proteome</keyword>
<organism evidence="2 3">
    <name type="scientific">Pendulispora rubella</name>
    <dbReference type="NCBI Taxonomy" id="2741070"/>
    <lineage>
        <taxon>Bacteria</taxon>
        <taxon>Pseudomonadati</taxon>
        <taxon>Myxococcota</taxon>
        <taxon>Myxococcia</taxon>
        <taxon>Myxococcales</taxon>
        <taxon>Sorangiineae</taxon>
        <taxon>Pendulisporaceae</taxon>
        <taxon>Pendulispora</taxon>
    </lineage>
</organism>
<dbReference type="RefSeq" id="WP_394831790.1">
    <property type="nucleotide sequence ID" value="NZ_CP089929.1"/>
</dbReference>
<evidence type="ECO:0000313" key="2">
    <source>
        <dbReference type="EMBL" id="WXB02164.1"/>
    </source>
</evidence>
<accession>A0ABZ2KTY5</accession>
<sequence>MQVTLATLSQDFDLESGRVRNYIVLRLADGELLRADVSDASAEAIVRRFAESAAVSTNDAEPAPLIEERPRQDDLSDARAAKPAAATPIRVSSDELGYPMVVRPPARSEGPDEDGVPQL</sequence>
<dbReference type="Proteomes" id="UP001374803">
    <property type="component" value="Chromosome"/>
</dbReference>